<evidence type="ECO:0000313" key="17">
    <source>
        <dbReference type="EMBL" id="MBW6432857.1"/>
    </source>
</evidence>
<dbReference type="InterPro" id="IPR037069">
    <property type="entry name" value="AcylCoA_DH/ox_N_sf"/>
</dbReference>
<evidence type="ECO:0000256" key="8">
    <source>
        <dbReference type="ARBA" id="ARBA00034317"/>
    </source>
</evidence>
<dbReference type="CDD" id="cd00567">
    <property type="entry name" value="ACAD"/>
    <property type="match status" value="1"/>
</dbReference>
<feature type="domain" description="Acyl-CoA dehydrogenase C-terminal" evidence="16">
    <location>
        <begin position="241"/>
        <end position="352"/>
    </location>
</feature>
<reference evidence="17 18" key="1">
    <citation type="journal article" date="2013" name="Antonie Van Leeuwenhoek">
        <title>Actinoplanes hulinensis sp. nov., a novel actinomycete isolated from soybean root (Glycine max (L.) Merr).</title>
        <authorList>
            <person name="Shen Y."/>
            <person name="Liu C."/>
            <person name="Wang X."/>
            <person name="Zhao J."/>
            <person name="Jia F."/>
            <person name="Zhang Y."/>
            <person name="Wang L."/>
            <person name="Yang D."/>
            <person name="Xiang W."/>
        </authorList>
    </citation>
    <scope>NUCLEOTIDE SEQUENCE [LARGE SCALE GENOMIC DNA]</scope>
    <source>
        <strain evidence="17 18">NEAU-M9</strain>
    </source>
</reference>
<evidence type="ECO:0000259" key="14">
    <source>
        <dbReference type="Pfam" id="PF02770"/>
    </source>
</evidence>
<feature type="domain" description="Acyl-CoA oxidase/dehydrogenase middle" evidence="14">
    <location>
        <begin position="120"/>
        <end position="210"/>
    </location>
</feature>
<dbReference type="InterPro" id="IPR046373">
    <property type="entry name" value="Acyl-CoA_Oxase/DH_mid-dom_sf"/>
</dbReference>
<evidence type="ECO:0000256" key="3">
    <source>
        <dbReference type="ARBA" id="ARBA00022643"/>
    </source>
</evidence>
<evidence type="ECO:0000256" key="6">
    <source>
        <dbReference type="ARBA" id="ARBA00023033"/>
    </source>
</evidence>
<comment type="catalytic activity">
    <reaction evidence="13">
        <text>dibenzothiophene + 2 FMNH2 + 2 O2 = dibenzothiophene 5,5-dioxide + 2 FMN + 2 H2O + 2 H(+)</text>
        <dbReference type="Rhea" id="RHEA:49072"/>
        <dbReference type="ChEBI" id="CHEBI:15377"/>
        <dbReference type="ChEBI" id="CHEBI:15378"/>
        <dbReference type="ChEBI" id="CHEBI:15379"/>
        <dbReference type="ChEBI" id="CHEBI:23681"/>
        <dbReference type="ChEBI" id="CHEBI:57618"/>
        <dbReference type="ChEBI" id="CHEBI:58210"/>
        <dbReference type="ChEBI" id="CHEBI:90356"/>
        <dbReference type="EC" id="1.14.14.21"/>
    </reaction>
</comment>
<dbReference type="Gene3D" id="1.10.540.10">
    <property type="entry name" value="Acyl-CoA dehydrogenase/oxidase, N-terminal domain"/>
    <property type="match status" value="1"/>
</dbReference>
<evidence type="ECO:0000256" key="5">
    <source>
        <dbReference type="ARBA" id="ARBA00023002"/>
    </source>
</evidence>
<feature type="domain" description="Acyl-CoA dehydrogenase/oxidase N-terminal" evidence="15">
    <location>
        <begin position="4"/>
        <end position="85"/>
    </location>
</feature>
<comment type="catalytic activity">
    <reaction evidence="11">
        <text>dibenzothiophene + FMNH2 + O2 = dibenzothiophene 5-oxide + FMN + H2O + H(+)</text>
        <dbReference type="Rhea" id="RHEA:49076"/>
        <dbReference type="ChEBI" id="CHEBI:15377"/>
        <dbReference type="ChEBI" id="CHEBI:15378"/>
        <dbReference type="ChEBI" id="CHEBI:15379"/>
        <dbReference type="ChEBI" id="CHEBI:23681"/>
        <dbReference type="ChEBI" id="CHEBI:23683"/>
        <dbReference type="ChEBI" id="CHEBI:57618"/>
        <dbReference type="ChEBI" id="CHEBI:58210"/>
    </reaction>
</comment>
<dbReference type="Proteomes" id="UP001519863">
    <property type="component" value="Unassembled WGS sequence"/>
</dbReference>
<comment type="caution">
    <text evidence="17">The sequence shown here is derived from an EMBL/GenBank/DDBJ whole genome shotgun (WGS) entry which is preliminary data.</text>
</comment>
<dbReference type="Pfam" id="PF02770">
    <property type="entry name" value="Acyl-CoA_dh_M"/>
    <property type="match status" value="1"/>
</dbReference>
<evidence type="ECO:0000256" key="4">
    <source>
        <dbReference type="ARBA" id="ARBA00022741"/>
    </source>
</evidence>
<dbReference type="EC" id="1.14.14.21" evidence="9"/>
<dbReference type="InterPro" id="IPR036250">
    <property type="entry name" value="AcylCo_DH-like_C"/>
</dbReference>
<evidence type="ECO:0000256" key="13">
    <source>
        <dbReference type="ARBA" id="ARBA00049456"/>
    </source>
</evidence>
<keyword evidence="2" id="KW-0285">Flavoprotein</keyword>
<keyword evidence="5" id="KW-0560">Oxidoreductase</keyword>
<dbReference type="InterPro" id="IPR006091">
    <property type="entry name" value="Acyl-CoA_Oxase/DH_mid-dom"/>
</dbReference>
<dbReference type="Pfam" id="PF02771">
    <property type="entry name" value="Acyl-CoA_dh_N"/>
    <property type="match status" value="1"/>
</dbReference>
<keyword evidence="18" id="KW-1185">Reference proteome</keyword>
<evidence type="ECO:0000313" key="18">
    <source>
        <dbReference type="Proteomes" id="UP001519863"/>
    </source>
</evidence>
<dbReference type="InterPro" id="IPR013107">
    <property type="entry name" value="Acyl-CoA_DH_C"/>
</dbReference>
<comment type="pathway">
    <text evidence="7">Sulfur metabolism; dibenzothiophene degradation.</text>
</comment>
<evidence type="ECO:0000256" key="2">
    <source>
        <dbReference type="ARBA" id="ARBA00022630"/>
    </source>
</evidence>
<protein>
    <recommendedName>
        <fullName evidence="10">Dibenzothiophene monooxygenase</fullName>
        <ecNumber evidence="9">1.14.14.21</ecNumber>
    </recommendedName>
</protein>
<comment type="subcellular location">
    <subcellularLocation>
        <location evidence="1">Cytoplasm</location>
    </subcellularLocation>
</comment>
<comment type="catalytic activity">
    <reaction evidence="12">
        <text>dibenzothiophene 5-oxide + FMNH2 + O2 = dibenzothiophene 5,5-dioxide + FMN + H2O + H(+)</text>
        <dbReference type="Rhea" id="RHEA:49080"/>
        <dbReference type="ChEBI" id="CHEBI:15377"/>
        <dbReference type="ChEBI" id="CHEBI:15378"/>
        <dbReference type="ChEBI" id="CHEBI:15379"/>
        <dbReference type="ChEBI" id="CHEBI:23683"/>
        <dbReference type="ChEBI" id="CHEBI:57618"/>
        <dbReference type="ChEBI" id="CHEBI:58210"/>
        <dbReference type="ChEBI" id="CHEBI:90356"/>
    </reaction>
</comment>
<dbReference type="PIRSF" id="PIRSF016578">
    <property type="entry name" value="HsaA"/>
    <property type="match status" value="1"/>
</dbReference>
<organism evidence="17 18">
    <name type="scientific">Actinoplanes hulinensis</name>
    <dbReference type="NCBI Taxonomy" id="1144547"/>
    <lineage>
        <taxon>Bacteria</taxon>
        <taxon>Bacillati</taxon>
        <taxon>Actinomycetota</taxon>
        <taxon>Actinomycetes</taxon>
        <taxon>Micromonosporales</taxon>
        <taxon>Micromonosporaceae</taxon>
        <taxon>Actinoplanes</taxon>
    </lineage>
</organism>
<comment type="similarity">
    <text evidence="8">Belongs to the DszC flavin monooxygenase family.</text>
</comment>
<keyword evidence="4" id="KW-0547">Nucleotide-binding</keyword>
<dbReference type="Gene3D" id="2.40.110.10">
    <property type="entry name" value="Butyryl-CoA Dehydrogenase, subunit A, domain 2"/>
    <property type="match status" value="1"/>
</dbReference>
<dbReference type="InterPro" id="IPR009100">
    <property type="entry name" value="AcylCoA_DH/oxidase_NM_dom_sf"/>
</dbReference>
<evidence type="ECO:0000256" key="10">
    <source>
        <dbReference type="ARBA" id="ARBA00034345"/>
    </source>
</evidence>
<dbReference type="SUPFAM" id="SSF47203">
    <property type="entry name" value="Acyl-CoA dehydrogenase C-terminal domain-like"/>
    <property type="match status" value="1"/>
</dbReference>
<evidence type="ECO:0000259" key="16">
    <source>
        <dbReference type="Pfam" id="PF08028"/>
    </source>
</evidence>
<evidence type="ECO:0000256" key="7">
    <source>
        <dbReference type="ARBA" id="ARBA00034307"/>
    </source>
</evidence>
<dbReference type="Pfam" id="PF08028">
    <property type="entry name" value="Acyl-CoA_dh_2"/>
    <property type="match status" value="1"/>
</dbReference>
<sequence length="384" mass="39862">MLDDARRLAPRFAARAADSDRDGSFPERDFAELREAGFFGLMVPARLGGAGAGFAEYADIAYELARGNGSTALVFNMHASVTGAIAGVTDELAELLGLPAEALEARDGFLKAAAGGAWYAVAMSERGAGSRLSELSTSYRRVDGGYRITGAKTFCSGAGHADAYLIAARSADDPAQVSQFLVPAGEGLRVEPTWDALGMRATGSHDLHVDVTVPAPALLGGVEGLALVAAQLAPHWMVASYAAVYVGVARAAVDAAVEHVNARGLGRLPAVRARIGRADAAVSAACLVVREAARRVDEAPGEPETNRWVWRAKLLAGTTAADVAAAMLEAAGTSAMRRGHPLERLYRDARAGSLQPATSDVCADWLGVDALGGDPDADGVAPRW</sequence>
<dbReference type="PANTHER" id="PTHR43884:SF12">
    <property type="entry name" value="ISOVALERYL-COA DEHYDROGENASE, MITOCHONDRIAL-RELATED"/>
    <property type="match status" value="1"/>
</dbReference>
<evidence type="ECO:0000256" key="12">
    <source>
        <dbReference type="ARBA" id="ARBA00048445"/>
    </source>
</evidence>
<evidence type="ECO:0000256" key="9">
    <source>
        <dbReference type="ARBA" id="ARBA00034328"/>
    </source>
</evidence>
<evidence type="ECO:0000259" key="15">
    <source>
        <dbReference type="Pfam" id="PF02771"/>
    </source>
</evidence>
<evidence type="ECO:0000256" key="11">
    <source>
        <dbReference type="ARBA" id="ARBA00047859"/>
    </source>
</evidence>
<dbReference type="SUPFAM" id="SSF56645">
    <property type="entry name" value="Acyl-CoA dehydrogenase NM domain-like"/>
    <property type="match status" value="1"/>
</dbReference>
<dbReference type="EMBL" id="JAHXZI010000002">
    <property type="protein sequence ID" value="MBW6432857.1"/>
    <property type="molecule type" value="Genomic_DNA"/>
</dbReference>
<proteinExistence type="inferred from homology"/>
<evidence type="ECO:0000256" key="1">
    <source>
        <dbReference type="ARBA" id="ARBA00004496"/>
    </source>
</evidence>
<dbReference type="PANTHER" id="PTHR43884">
    <property type="entry name" value="ACYL-COA DEHYDROGENASE"/>
    <property type="match status" value="1"/>
</dbReference>
<accession>A0ABS7AVT8</accession>
<keyword evidence="6" id="KW-0503">Monooxygenase</keyword>
<dbReference type="Gene3D" id="1.20.140.10">
    <property type="entry name" value="Butyryl-CoA Dehydrogenase, subunit A, domain 3"/>
    <property type="match status" value="1"/>
</dbReference>
<dbReference type="InterPro" id="IPR013786">
    <property type="entry name" value="AcylCoA_DH/ox_N"/>
</dbReference>
<keyword evidence="3" id="KW-0288">FMN</keyword>
<name>A0ABS7AVT8_9ACTN</name>
<gene>
    <name evidence="17" type="ORF">KZ829_03760</name>
</gene>
<dbReference type="RefSeq" id="WP_220142456.1">
    <property type="nucleotide sequence ID" value="NZ_JAHXZI010000002.1"/>
</dbReference>